<dbReference type="EMBL" id="LITU01000060">
    <property type="protein sequence ID" value="KOY15503.1"/>
    <property type="molecule type" value="Genomic_DNA"/>
</dbReference>
<keyword evidence="3" id="KW-1185">Reference proteome</keyword>
<dbReference type="PATRIC" id="fig|1705561.3.peg.3218"/>
<protein>
    <recommendedName>
        <fullName evidence="4">DUF1440 domain-containing protein</fullName>
    </recommendedName>
</protein>
<sequence>MPDHSAKPPKLLKHILPWKAGVLTGLTSGLVLGFFLKAIQTYSGLKVYTLLLNIDFVPWLPPTLPEYIEFVLHLIVSIILGILYIWWIQRSGYPISKGVLIGALSSLLYIPLSQLSTRVPDLFDVKAILYWLAGHLLFGVAVGVCGLVWRHNQKGDPPFRHE</sequence>
<keyword evidence="1" id="KW-0812">Transmembrane</keyword>
<keyword evidence="1" id="KW-0472">Membrane</keyword>
<feature type="transmembrane region" description="Helical" evidence="1">
    <location>
        <begin position="67"/>
        <end position="87"/>
    </location>
</feature>
<dbReference type="RefSeq" id="WP_236703432.1">
    <property type="nucleotide sequence ID" value="NZ_LITU01000060.1"/>
</dbReference>
<accession>A0A0M9BN07</accession>
<evidence type="ECO:0000313" key="2">
    <source>
        <dbReference type="EMBL" id="KOY15503.1"/>
    </source>
</evidence>
<feature type="transmembrane region" description="Helical" evidence="1">
    <location>
        <begin position="128"/>
        <end position="149"/>
    </location>
</feature>
<evidence type="ECO:0000313" key="3">
    <source>
        <dbReference type="Proteomes" id="UP000037688"/>
    </source>
</evidence>
<evidence type="ECO:0000256" key="1">
    <source>
        <dbReference type="SAM" id="Phobius"/>
    </source>
</evidence>
<feature type="transmembrane region" description="Helical" evidence="1">
    <location>
        <begin position="99"/>
        <end position="116"/>
    </location>
</feature>
<dbReference type="Proteomes" id="UP000037688">
    <property type="component" value="Unassembled WGS sequence"/>
</dbReference>
<keyword evidence="1" id="KW-1133">Transmembrane helix</keyword>
<organism evidence="2 3">
    <name type="scientific">Paenibacillus xylanivorans</name>
    <dbReference type="NCBI Taxonomy" id="1705561"/>
    <lineage>
        <taxon>Bacteria</taxon>
        <taxon>Bacillati</taxon>
        <taxon>Bacillota</taxon>
        <taxon>Bacilli</taxon>
        <taxon>Bacillales</taxon>
        <taxon>Paenibacillaceae</taxon>
        <taxon>Paenibacillus</taxon>
    </lineage>
</organism>
<name>A0A0M9BN07_9BACL</name>
<feature type="transmembrane region" description="Helical" evidence="1">
    <location>
        <begin position="20"/>
        <end position="39"/>
    </location>
</feature>
<comment type="caution">
    <text evidence="2">The sequence shown here is derived from an EMBL/GenBank/DDBJ whole genome shotgun (WGS) entry which is preliminary data.</text>
</comment>
<proteinExistence type="predicted"/>
<evidence type="ECO:0008006" key="4">
    <source>
        <dbReference type="Google" id="ProtNLM"/>
    </source>
</evidence>
<reference evidence="2 3" key="1">
    <citation type="submission" date="2015-08" db="EMBL/GenBank/DDBJ databases">
        <title>Draft genome sequence of cellulolytic and xylanolytic Paenibacillus sp. A59, isolated from a decaying forest soil from Patagonia, Argentina.</title>
        <authorList>
            <person name="Ghio S."/>
            <person name="Caceres A.M."/>
            <person name="Talia P."/>
            <person name="Grasso D."/>
            <person name="Campos E."/>
        </authorList>
    </citation>
    <scope>NUCLEOTIDE SEQUENCE [LARGE SCALE GENOMIC DNA]</scope>
    <source>
        <strain evidence="2 3">A59</strain>
    </source>
</reference>
<gene>
    <name evidence="2" type="ORF">AMS66_15780</name>
</gene>
<dbReference type="AlphaFoldDB" id="A0A0M9BN07"/>